<evidence type="ECO:0008006" key="6">
    <source>
        <dbReference type="Google" id="ProtNLM"/>
    </source>
</evidence>
<feature type="coiled-coil region" evidence="2">
    <location>
        <begin position="389"/>
        <end position="423"/>
    </location>
</feature>
<dbReference type="Pfam" id="PF01135">
    <property type="entry name" value="PCMT"/>
    <property type="match status" value="1"/>
</dbReference>
<dbReference type="PANTHER" id="PTHR11579:SF9">
    <property type="entry name" value="PROTEIN-L-ISOASPARTATE O-METHYLTRANSFERASE"/>
    <property type="match status" value="1"/>
</dbReference>
<dbReference type="Proteomes" id="UP001516023">
    <property type="component" value="Unassembled WGS sequence"/>
</dbReference>
<dbReference type="AlphaFoldDB" id="A0ABD3QVJ0"/>
<comment type="caution">
    <text evidence="4">The sequence shown here is derived from an EMBL/GenBank/DDBJ whole genome shotgun (WGS) entry which is preliminary data.</text>
</comment>
<dbReference type="InterPro" id="IPR000682">
    <property type="entry name" value="PCMT"/>
</dbReference>
<name>A0ABD3QVJ0_9STRA</name>
<dbReference type="Gene3D" id="3.40.50.150">
    <property type="entry name" value="Vaccinia Virus protein VP39"/>
    <property type="match status" value="1"/>
</dbReference>
<comment type="similarity">
    <text evidence="1">Belongs to the methyltransferase superfamily. L-isoaspartyl/D-aspartyl protein methyltransferase family.</text>
</comment>
<organism evidence="4 5">
    <name type="scientific">Cyclotella cryptica</name>
    <dbReference type="NCBI Taxonomy" id="29204"/>
    <lineage>
        <taxon>Eukaryota</taxon>
        <taxon>Sar</taxon>
        <taxon>Stramenopiles</taxon>
        <taxon>Ochrophyta</taxon>
        <taxon>Bacillariophyta</taxon>
        <taxon>Coscinodiscophyceae</taxon>
        <taxon>Thalassiosirophycidae</taxon>
        <taxon>Stephanodiscales</taxon>
        <taxon>Stephanodiscaceae</taxon>
        <taxon>Cyclotella</taxon>
    </lineage>
</organism>
<dbReference type="SUPFAM" id="SSF53335">
    <property type="entry name" value="S-adenosyl-L-methionine-dependent methyltransferases"/>
    <property type="match status" value="1"/>
</dbReference>
<evidence type="ECO:0000256" key="2">
    <source>
        <dbReference type="SAM" id="Coils"/>
    </source>
</evidence>
<evidence type="ECO:0000313" key="5">
    <source>
        <dbReference type="Proteomes" id="UP001516023"/>
    </source>
</evidence>
<sequence>MGECDAHLLVVRANTKVVAATAVRRQYCRKKCLSREVSVISRPLRRIRIMAWRSSGTNNAEMVDKLTRFGVITSDHVQRAFRRVDRKFFVPRGNESMAHSDQPLKEGNVHISAPHIYASAMEALDLVPNSSMSFLNIGSGTGYISCIVAEILGPNSLHYGVELHEDVIEHCKSSIAKWKTNGVEESGHVSIFHFMDTTPKIHIVKGNGLNIDREKGESVAGFDRIYVGASVDKEAFRNIVKLLSPGGILVGPVDDELVKVARVGNISIELEDDMTASRMDEEFTSQVLSGVRFAPLVRNPFIPTVLPPHVWDPSLQRFYPSEHQRASIEIMMCSNSQVMQPLPPVPSPNERVNAAAMLPRSVWVEILSYTHRKWFEPEENEVVYLRRRLREEKAKTARAEKARREAEERCNAAEREKAVHRMLARRWHNRLNGFLVAQQDQGRQQQDHHAVSNPAVAMGVLEDVLVSFLDRREGGLAGLRLMLQQQLGEDDIRDDDGDDNVESDREEEEGENEVEDMDHDMEEDDIESEEDIEHQEEEDDDFLEFFDSNSESESEVLSVAEVETAPVAASLSSVESLIADNDSVMMEVSGSTKIRAHDQPRTVSISSADL</sequence>
<dbReference type="FunFam" id="3.40.50.150:FF:000723">
    <property type="entry name" value="Predicted protein"/>
    <property type="match status" value="1"/>
</dbReference>
<proteinExistence type="inferred from homology"/>
<reference evidence="4 5" key="1">
    <citation type="journal article" date="2020" name="G3 (Bethesda)">
        <title>Improved Reference Genome for Cyclotella cryptica CCMP332, a Model for Cell Wall Morphogenesis, Salinity Adaptation, and Lipid Production in Diatoms (Bacillariophyta).</title>
        <authorList>
            <person name="Roberts W.R."/>
            <person name="Downey K.M."/>
            <person name="Ruck E.C."/>
            <person name="Traller J.C."/>
            <person name="Alverson A.J."/>
        </authorList>
    </citation>
    <scope>NUCLEOTIDE SEQUENCE [LARGE SCALE GENOMIC DNA]</scope>
    <source>
        <strain evidence="4 5">CCMP332</strain>
    </source>
</reference>
<evidence type="ECO:0000256" key="1">
    <source>
        <dbReference type="ARBA" id="ARBA00005369"/>
    </source>
</evidence>
<keyword evidence="2" id="KW-0175">Coiled coil</keyword>
<dbReference type="InterPro" id="IPR029063">
    <property type="entry name" value="SAM-dependent_MTases_sf"/>
</dbReference>
<gene>
    <name evidence="4" type="ORF">HJC23_002507</name>
</gene>
<dbReference type="EMBL" id="JABMIG020000007">
    <property type="protein sequence ID" value="KAL3804468.1"/>
    <property type="molecule type" value="Genomic_DNA"/>
</dbReference>
<evidence type="ECO:0000313" key="4">
    <source>
        <dbReference type="EMBL" id="KAL3804468.1"/>
    </source>
</evidence>
<evidence type="ECO:0000256" key="3">
    <source>
        <dbReference type="SAM" id="MobiDB-lite"/>
    </source>
</evidence>
<accession>A0ABD3QVJ0</accession>
<protein>
    <recommendedName>
        <fullName evidence="6">Protein-L-isoaspartate O-methyltransferase</fullName>
    </recommendedName>
</protein>
<dbReference type="PANTHER" id="PTHR11579">
    <property type="entry name" value="PROTEIN-L-ISOASPARTATE O-METHYLTRANSFERASE"/>
    <property type="match status" value="1"/>
</dbReference>
<keyword evidence="5" id="KW-1185">Reference proteome</keyword>
<feature type="region of interest" description="Disordered" evidence="3">
    <location>
        <begin position="489"/>
        <end position="540"/>
    </location>
</feature>
<dbReference type="CDD" id="cd02440">
    <property type="entry name" value="AdoMet_MTases"/>
    <property type="match status" value="1"/>
</dbReference>